<reference evidence="4 5" key="1">
    <citation type="submission" date="2016-08" db="EMBL/GenBank/DDBJ databases">
        <title>Genomes of anaerobic fungi encode conserved fungal cellulosomes for biomass hydrolysis.</title>
        <authorList>
            <consortium name="DOE Joint Genome Institute"/>
            <person name="Haitjema C.H."/>
            <person name="Gilmore S.P."/>
            <person name="Henske J.K."/>
            <person name="Solomon K.V."/>
            <person name="De Groot R."/>
            <person name="Kuo A."/>
            <person name="Mondo S.J."/>
            <person name="Salamov A.A."/>
            <person name="Labutti K."/>
            <person name="Zhao Z."/>
            <person name="Chiniquy J."/>
            <person name="Barry K."/>
            <person name="Brewer H.M."/>
            <person name="Purvine S.O."/>
            <person name="Wright A.T."/>
            <person name="Boxma B."/>
            <person name="Van Alen T."/>
            <person name="Hackstein J.H."/>
            <person name="Baker S.E."/>
            <person name="Grigoriev I.V."/>
            <person name="O'Malley M.A."/>
        </authorList>
    </citation>
    <scope>NUCLEOTIDE SEQUENCE [LARGE SCALE GENOMIC DNA]</scope>
    <source>
        <strain evidence="5">finn</strain>
    </source>
</reference>
<proteinExistence type="predicted"/>
<dbReference type="Gene3D" id="1.25.40.20">
    <property type="entry name" value="Ankyrin repeat-containing domain"/>
    <property type="match status" value="3"/>
</dbReference>
<dbReference type="InterPro" id="IPR002110">
    <property type="entry name" value="Ankyrin_rpt"/>
</dbReference>
<evidence type="ECO:0000313" key="5">
    <source>
        <dbReference type="Proteomes" id="UP000193719"/>
    </source>
</evidence>
<dbReference type="STRING" id="1754191.A0A1Y1V133"/>
<evidence type="ECO:0000256" key="3">
    <source>
        <dbReference type="PROSITE-ProRule" id="PRU00023"/>
    </source>
</evidence>
<evidence type="ECO:0000256" key="2">
    <source>
        <dbReference type="ARBA" id="ARBA00023043"/>
    </source>
</evidence>
<evidence type="ECO:0000313" key="4">
    <source>
        <dbReference type="EMBL" id="ORX44873.1"/>
    </source>
</evidence>
<dbReference type="InterPro" id="IPR036770">
    <property type="entry name" value="Ankyrin_rpt-contain_sf"/>
</dbReference>
<organism evidence="4 5">
    <name type="scientific">Piromyces finnis</name>
    <dbReference type="NCBI Taxonomy" id="1754191"/>
    <lineage>
        <taxon>Eukaryota</taxon>
        <taxon>Fungi</taxon>
        <taxon>Fungi incertae sedis</taxon>
        <taxon>Chytridiomycota</taxon>
        <taxon>Chytridiomycota incertae sedis</taxon>
        <taxon>Neocallimastigomycetes</taxon>
        <taxon>Neocallimastigales</taxon>
        <taxon>Neocallimastigaceae</taxon>
        <taxon>Piromyces</taxon>
    </lineage>
</organism>
<keyword evidence="5" id="KW-1185">Reference proteome</keyword>
<name>A0A1Y1V133_9FUNG</name>
<feature type="repeat" description="ANK" evidence="3">
    <location>
        <begin position="448"/>
        <end position="480"/>
    </location>
</feature>
<dbReference type="Proteomes" id="UP000193719">
    <property type="component" value="Unassembled WGS sequence"/>
</dbReference>
<accession>A0A1Y1V133</accession>
<keyword evidence="1" id="KW-0677">Repeat</keyword>
<dbReference type="Pfam" id="PF12796">
    <property type="entry name" value="Ank_2"/>
    <property type="match status" value="2"/>
</dbReference>
<dbReference type="EMBL" id="MCFH01000043">
    <property type="protein sequence ID" value="ORX44873.1"/>
    <property type="molecule type" value="Genomic_DNA"/>
</dbReference>
<reference evidence="4 5" key="2">
    <citation type="submission" date="2016-08" db="EMBL/GenBank/DDBJ databases">
        <title>Pervasive Adenine N6-methylation of Active Genes in Fungi.</title>
        <authorList>
            <consortium name="DOE Joint Genome Institute"/>
            <person name="Mondo S.J."/>
            <person name="Dannebaum R.O."/>
            <person name="Kuo R.C."/>
            <person name="Labutti K."/>
            <person name="Haridas S."/>
            <person name="Kuo A."/>
            <person name="Salamov A."/>
            <person name="Ahrendt S.R."/>
            <person name="Lipzen A."/>
            <person name="Sullivan W."/>
            <person name="Andreopoulos W.B."/>
            <person name="Clum A."/>
            <person name="Lindquist E."/>
            <person name="Daum C."/>
            <person name="Ramamoorthy G.K."/>
            <person name="Gryganskyi A."/>
            <person name="Culley D."/>
            <person name="Magnuson J.K."/>
            <person name="James T.Y."/>
            <person name="O'Malley M.A."/>
            <person name="Stajich J.E."/>
            <person name="Spatafora J.W."/>
            <person name="Visel A."/>
            <person name="Grigoriev I.V."/>
        </authorList>
    </citation>
    <scope>NUCLEOTIDE SEQUENCE [LARGE SCALE GENOMIC DNA]</scope>
    <source>
        <strain evidence="5">finn</strain>
    </source>
</reference>
<protein>
    <submittedName>
        <fullName evidence="4">Ankyrin</fullName>
    </submittedName>
</protein>
<dbReference type="PANTHER" id="PTHR24198">
    <property type="entry name" value="ANKYRIN REPEAT AND PROTEIN KINASE DOMAIN-CONTAINING PROTEIN"/>
    <property type="match status" value="1"/>
</dbReference>
<dbReference type="SMART" id="SM00248">
    <property type="entry name" value="ANK"/>
    <property type="match status" value="9"/>
</dbReference>
<dbReference type="PANTHER" id="PTHR24198:SF165">
    <property type="entry name" value="ANKYRIN REPEAT-CONTAINING PROTEIN-RELATED"/>
    <property type="match status" value="1"/>
</dbReference>
<comment type="caution">
    <text evidence="4">The sequence shown here is derived from an EMBL/GenBank/DDBJ whole genome shotgun (WGS) entry which is preliminary data.</text>
</comment>
<keyword evidence="2 3" id="KW-0040">ANK repeat</keyword>
<dbReference type="OrthoDB" id="9995210at2759"/>
<sequence length="658" mass="76543">MDFELFESNILNHLKEKNENECLNDIDNNEEVIKNYFNSKKIKYCKNFIDKFNNIVVETYNDFGFSLIEKVLIHDFFSFVLVMFRESDVLVKACAKGNEDAINWLLSMEVNLCIKDEKGMTAMMYVVKIPKLLTYINYFIDNDNILKMTDKDGQTALFHAVNNPEAFKLLIDSGIDINHLNKNNDSILTYCCKNKIYKPIKLILECKNVYLNIYNNDERTAVMYLIEDGRYEELTTLIETQNCVNFDFKNGFGETALSLLIKKYYECYQNENKEEIRSYLEIIKILVEQNVNFNIGIDEEGNTPFMFFMAINDWYTVLLLLMNYKDLDLSIKNKKGMSCSSLCSAIKPEIFKLYSSLNVKSIVNLIMYHKTFDLDYKDNYGNNLAMYFFLYNDYDSSYNLLKRNNRYIKDVNDNKENLIIFSSKLNLRDHIKFLIFSGDQDINQQDYLGNTALHYAVESYNKYIVDLLAFHHANPHIKNKQGKSPLEIANEFPNNEVSELLIQPVYPYAILKNEKSEKRKSIFGIFKKNKILEDDPSIILGKIKNNQYQKEYESQMNIKLSNYTIKSERSVYYGHLQRNAREVYNLFYKSKGRFVMPKDLYEEIFDFQLKMLDVLIDIGNQSGSHYGSNIDGGWDGGWDSSNGDCGGDCGDCGGGGGD</sequence>
<dbReference type="AlphaFoldDB" id="A0A1Y1V133"/>
<dbReference type="SUPFAM" id="SSF48403">
    <property type="entry name" value="Ankyrin repeat"/>
    <property type="match status" value="2"/>
</dbReference>
<gene>
    <name evidence="4" type="ORF">BCR36DRAFT_414843</name>
</gene>
<dbReference type="PROSITE" id="PS50088">
    <property type="entry name" value="ANK_REPEAT"/>
    <property type="match status" value="1"/>
</dbReference>
<evidence type="ECO:0000256" key="1">
    <source>
        <dbReference type="ARBA" id="ARBA00022737"/>
    </source>
</evidence>